<dbReference type="GO" id="GO:0030639">
    <property type="term" value="P:polyketide biosynthetic process"/>
    <property type="evidence" value="ECO:0007669"/>
    <property type="project" value="TreeGrafter"/>
</dbReference>
<keyword evidence="3" id="KW-0012">Acyltransferase</keyword>
<protein>
    <submittedName>
        <fullName evidence="7">Type III polyketide synthase</fullName>
    </submittedName>
</protein>
<evidence type="ECO:0000259" key="6">
    <source>
        <dbReference type="Pfam" id="PF02797"/>
    </source>
</evidence>
<dbReference type="Pfam" id="PF00195">
    <property type="entry name" value="Chal_sti_synt_N"/>
    <property type="match status" value="1"/>
</dbReference>
<dbReference type="PIRSF" id="PIRSF000451">
    <property type="entry name" value="PKS_III"/>
    <property type="match status" value="1"/>
</dbReference>
<dbReference type="Gene3D" id="3.40.47.10">
    <property type="match status" value="2"/>
</dbReference>
<dbReference type="OrthoDB" id="9786288at2"/>
<evidence type="ECO:0000256" key="3">
    <source>
        <dbReference type="ARBA" id="ARBA00023315"/>
    </source>
</evidence>
<evidence type="ECO:0000256" key="4">
    <source>
        <dbReference type="PIRSR" id="PIRSR000451-1"/>
    </source>
</evidence>
<dbReference type="CDD" id="cd00831">
    <property type="entry name" value="CHS_like"/>
    <property type="match status" value="1"/>
</dbReference>
<comment type="similarity">
    <text evidence="1">Belongs to the thiolase-like superfamily. Chalcone/stilbene synthases family.</text>
</comment>
<accession>A0A437QXL2</accession>
<feature type="domain" description="Chalcone/stilbene synthase C-terminal" evidence="6">
    <location>
        <begin position="220"/>
        <end position="323"/>
    </location>
</feature>
<reference evidence="8" key="1">
    <citation type="submission" date="2019-01" db="EMBL/GenBank/DDBJ databases">
        <title>Gri0909 isolated from a small marine red alga.</title>
        <authorList>
            <person name="Kim J."/>
            <person name="Jeong S.E."/>
            <person name="Jeon C.O."/>
        </authorList>
    </citation>
    <scope>NUCLEOTIDE SEQUENCE [LARGE SCALE GENOMIC DNA]</scope>
    <source>
        <strain evidence="8">Gri0909</strain>
    </source>
</reference>
<name>A0A437QXL2_9PROT</name>
<dbReference type="Proteomes" id="UP000287447">
    <property type="component" value="Unassembled WGS sequence"/>
</dbReference>
<dbReference type="Pfam" id="PF02797">
    <property type="entry name" value="Chal_sti_synt_C"/>
    <property type="match status" value="1"/>
</dbReference>
<dbReference type="RefSeq" id="WP_127764623.1">
    <property type="nucleotide sequence ID" value="NZ_SADE01000001.1"/>
</dbReference>
<dbReference type="EMBL" id="SADE01000001">
    <property type="protein sequence ID" value="RVU39252.1"/>
    <property type="molecule type" value="Genomic_DNA"/>
</dbReference>
<sequence>MTEPVSILSVAEAFPPHRLRQAEVVGLCRDVFAGRPEMFARLEEAYGNAGVETRSSCVPIEWYNEPHGWPERAALFQENALALLEAAATEALSQAGLTAQDVDTVVAVSTTGIATPSLDAHLLNSLGFRSDINRLPIFGLGCVGGVTGLARAADMARTRPGQTVLLLVVELCALTFRPQELTKANIIASALFGDGAAAIVLRSGEEAGAPARYLGSAEHTWPNSLDIMGWRVEDDGLGVIFSRDIPSLVRQDVRPAMERFLESLDTDLSALAGIVAHPGGRKVLEAYEGALDLAPDVLRHSRAVLKDQGNMSAVTALCVLNRAIGAGDTGLHAMLALGPGFTAGFGLVDLG</sequence>
<feature type="domain" description="Chalcone/stilbene synthase N-terminal" evidence="5">
    <location>
        <begin position="71"/>
        <end position="203"/>
    </location>
</feature>
<dbReference type="PANTHER" id="PTHR11877">
    <property type="entry name" value="HYDROXYMETHYLGLUTARYL-COA SYNTHASE"/>
    <property type="match status" value="1"/>
</dbReference>
<gene>
    <name evidence="7" type="ORF">EOI86_08420</name>
</gene>
<dbReference type="SUPFAM" id="SSF53901">
    <property type="entry name" value="Thiolase-like"/>
    <property type="match status" value="2"/>
</dbReference>
<evidence type="ECO:0000313" key="8">
    <source>
        <dbReference type="Proteomes" id="UP000287447"/>
    </source>
</evidence>
<dbReference type="GO" id="GO:0016747">
    <property type="term" value="F:acyltransferase activity, transferring groups other than amino-acyl groups"/>
    <property type="evidence" value="ECO:0007669"/>
    <property type="project" value="InterPro"/>
</dbReference>
<proteinExistence type="inferred from homology"/>
<dbReference type="PANTHER" id="PTHR11877:SF99">
    <property type="entry name" value="1,3,6,8-TETRAHYDROXYNAPHTHALENE SYNTHASE"/>
    <property type="match status" value="1"/>
</dbReference>
<evidence type="ECO:0000256" key="2">
    <source>
        <dbReference type="ARBA" id="ARBA00022679"/>
    </source>
</evidence>
<dbReference type="InterPro" id="IPR001099">
    <property type="entry name" value="Chalcone/stilbene_synt_N"/>
</dbReference>
<dbReference type="AlphaFoldDB" id="A0A437QXL2"/>
<feature type="active site" description="Acyl-thioester intermediate" evidence="4">
    <location>
        <position position="142"/>
    </location>
</feature>
<keyword evidence="2" id="KW-0808">Transferase</keyword>
<evidence type="ECO:0000313" key="7">
    <source>
        <dbReference type="EMBL" id="RVU39252.1"/>
    </source>
</evidence>
<dbReference type="InterPro" id="IPR012328">
    <property type="entry name" value="Chalcone/stilbene_synt_C"/>
</dbReference>
<dbReference type="InterPro" id="IPR016039">
    <property type="entry name" value="Thiolase-like"/>
</dbReference>
<keyword evidence="8" id="KW-1185">Reference proteome</keyword>
<dbReference type="InterPro" id="IPR011141">
    <property type="entry name" value="Polyketide_synthase_type-III"/>
</dbReference>
<evidence type="ECO:0000259" key="5">
    <source>
        <dbReference type="Pfam" id="PF00195"/>
    </source>
</evidence>
<organism evidence="7 8">
    <name type="scientific">Hwanghaeella grinnelliae</name>
    <dbReference type="NCBI Taxonomy" id="2500179"/>
    <lineage>
        <taxon>Bacteria</taxon>
        <taxon>Pseudomonadati</taxon>
        <taxon>Pseudomonadota</taxon>
        <taxon>Alphaproteobacteria</taxon>
        <taxon>Rhodospirillales</taxon>
        <taxon>Rhodospirillaceae</taxon>
        <taxon>Hwanghaeella</taxon>
    </lineage>
</organism>
<comment type="caution">
    <text evidence="7">The sequence shown here is derived from an EMBL/GenBank/DDBJ whole genome shotgun (WGS) entry which is preliminary data.</text>
</comment>
<evidence type="ECO:0000256" key="1">
    <source>
        <dbReference type="ARBA" id="ARBA00005531"/>
    </source>
</evidence>